<dbReference type="EMBL" id="JAWDIS010000003">
    <property type="protein sequence ID" value="MDU0368157.1"/>
    <property type="molecule type" value="Genomic_DNA"/>
</dbReference>
<dbReference type="PROSITE" id="PS51257">
    <property type="entry name" value="PROKAR_LIPOPROTEIN"/>
    <property type="match status" value="1"/>
</dbReference>
<sequence length="163" mass="17395">MAVDADRVLRWMTSAAAVLGLTLLLASCSAPADESPVSAREKLTSTIEESAAILGQVEWAEVGPADVGNCGDQPGERVNYNYWYNADPQPERDHAADARKMAEHWTALGMDVRVVESPSYVVYATGGPVEGLSFSTAPGNYYITGTSLCVPGDADELRKQDNG</sequence>
<keyword evidence="1" id="KW-0732">Signal</keyword>
<dbReference type="RefSeq" id="WP_315995342.1">
    <property type="nucleotide sequence ID" value="NZ_JAWDIS010000003.1"/>
</dbReference>
<gene>
    <name evidence="2" type="ORF">RWH45_13110</name>
</gene>
<reference evidence="2 3" key="1">
    <citation type="submission" date="2023-09" db="EMBL/GenBank/DDBJ databases">
        <title>Microbacterium fusihabitans sp. nov., Microbacterium phycihabitans sp. nov., and Microbacterium cervinum sp. nov., isolated from dried seaweeds of beach.</title>
        <authorList>
            <person name="Lee S.D."/>
        </authorList>
    </citation>
    <scope>NUCLEOTIDE SEQUENCE [LARGE SCALE GENOMIC DNA]</scope>
    <source>
        <strain evidence="2 3">KSW4-17</strain>
    </source>
</reference>
<proteinExistence type="predicted"/>
<feature type="signal peptide" evidence="1">
    <location>
        <begin position="1"/>
        <end position="32"/>
    </location>
</feature>
<protein>
    <recommendedName>
        <fullName evidence="4">Lipoprotein</fullName>
    </recommendedName>
</protein>
<comment type="caution">
    <text evidence="2">The sequence shown here is derived from an EMBL/GenBank/DDBJ whole genome shotgun (WGS) entry which is preliminary data.</text>
</comment>
<accession>A0ABU3T9Z3</accession>
<evidence type="ECO:0000256" key="1">
    <source>
        <dbReference type="SAM" id="SignalP"/>
    </source>
</evidence>
<evidence type="ECO:0000313" key="3">
    <source>
        <dbReference type="Proteomes" id="UP001263371"/>
    </source>
</evidence>
<keyword evidence="3" id="KW-1185">Reference proteome</keyword>
<organism evidence="2 3">
    <name type="scientific">Microbacterium galbum</name>
    <dbReference type="NCBI Taxonomy" id="3075994"/>
    <lineage>
        <taxon>Bacteria</taxon>
        <taxon>Bacillati</taxon>
        <taxon>Actinomycetota</taxon>
        <taxon>Actinomycetes</taxon>
        <taxon>Micrococcales</taxon>
        <taxon>Microbacteriaceae</taxon>
        <taxon>Microbacterium</taxon>
    </lineage>
</organism>
<feature type="chain" id="PRO_5046629390" description="Lipoprotein" evidence="1">
    <location>
        <begin position="33"/>
        <end position="163"/>
    </location>
</feature>
<evidence type="ECO:0000313" key="2">
    <source>
        <dbReference type="EMBL" id="MDU0368157.1"/>
    </source>
</evidence>
<dbReference type="Proteomes" id="UP001263371">
    <property type="component" value="Unassembled WGS sequence"/>
</dbReference>
<name>A0ABU3T9Z3_9MICO</name>
<evidence type="ECO:0008006" key="4">
    <source>
        <dbReference type="Google" id="ProtNLM"/>
    </source>
</evidence>